<protein>
    <submittedName>
        <fullName evidence="1">Uncharacterized protein</fullName>
    </submittedName>
</protein>
<name>A0A2P2PT37_RHIMU</name>
<dbReference type="EMBL" id="GGEC01077420">
    <property type="protein sequence ID" value="MBX57904.1"/>
    <property type="molecule type" value="Transcribed_RNA"/>
</dbReference>
<dbReference type="AlphaFoldDB" id="A0A2P2PT37"/>
<sequence length="18" mass="2321">MVWNVPARSWKFCLRLWK</sequence>
<reference evidence="1" key="1">
    <citation type="submission" date="2018-02" db="EMBL/GenBank/DDBJ databases">
        <title>Rhizophora mucronata_Transcriptome.</title>
        <authorList>
            <person name="Meera S.P."/>
            <person name="Sreeshan A."/>
            <person name="Augustine A."/>
        </authorList>
    </citation>
    <scope>NUCLEOTIDE SEQUENCE</scope>
    <source>
        <tissue evidence="1">Leaf</tissue>
    </source>
</reference>
<accession>A0A2P2PT37</accession>
<evidence type="ECO:0000313" key="1">
    <source>
        <dbReference type="EMBL" id="MBX57904.1"/>
    </source>
</evidence>
<proteinExistence type="predicted"/>
<organism evidence="1">
    <name type="scientific">Rhizophora mucronata</name>
    <name type="common">Asiatic mangrove</name>
    <dbReference type="NCBI Taxonomy" id="61149"/>
    <lineage>
        <taxon>Eukaryota</taxon>
        <taxon>Viridiplantae</taxon>
        <taxon>Streptophyta</taxon>
        <taxon>Embryophyta</taxon>
        <taxon>Tracheophyta</taxon>
        <taxon>Spermatophyta</taxon>
        <taxon>Magnoliopsida</taxon>
        <taxon>eudicotyledons</taxon>
        <taxon>Gunneridae</taxon>
        <taxon>Pentapetalae</taxon>
        <taxon>rosids</taxon>
        <taxon>fabids</taxon>
        <taxon>Malpighiales</taxon>
        <taxon>Rhizophoraceae</taxon>
        <taxon>Rhizophora</taxon>
    </lineage>
</organism>